<keyword evidence="5" id="KW-0274">FAD</keyword>
<evidence type="ECO:0000259" key="9">
    <source>
        <dbReference type="PROSITE" id="PS51085"/>
    </source>
</evidence>
<dbReference type="PANTHER" id="PTHR47354:SF8">
    <property type="entry name" value="1,2-PHENYLACETYL-COA EPOXIDASE, SUBUNIT E"/>
    <property type="match status" value="1"/>
</dbReference>
<gene>
    <name evidence="11" type="primary">paaE</name>
    <name evidence="11" type="ORF">ACFQ3T_07030</name>
</gene>
<dbReference type="InterPro" id="IPR012675">
    <property type="entry name" value="Beta-grasp_dom_sf"/>
</dbReference>
<accession>A0ABW3QPZ7</accession>
<dbReference type="EMBL" id="JBHTLK010000021">
    <property type="protein sequence ID" value="MFD1146871.1"/>
    <property type="molecule type" value="Genomic_DNA"/>
</dbReference>
<dbReference type="PROSITE" id="PS51384">
    <property type="entry name" value="FAD_FR"/>
    <property type="match status" value="1"/>
</dbReference>
<evidence type="ECO:0000256" key="5">
    <source>
        <dbReference type="ARBA" id="ARBA00022827"/>
    </source>
</evidence>
<dbReference type="Gene3D" id="2.40.30.10">
    <property type="entry name" value="Translation factors"/>
    <property type="match status" value="1"/>
</dbReference>
<dbReference type="InterPro" id="IPR006058">
    <property type="entry name" value="2Fe2S_fd_BS"/>
</dbReference>
<dbReference type="InterPro" id="IPR001041">
    <property type="entry name" value="2Fe-2S_ferredoxin-type"/>
</dbReference>
<evidence type="ECO:0000256" key="2">
    <source>
        <dbReference type="ARBA" id="ARBA00022630"/>
    </source>
</evidence>
<dbReference type="SUPFAM" id="SSF54292">
    <property type="entry name" value="2Fe-2S ferredoxin-like"/>
    <property type="match status" value="1"/>
</dbReference>
<keyword evidence="2" id="KW-0285">Flavoprotein</keyword>
<dbReference type="CDD" id="cd00207">
    <property type="entry name" value="fer2"/>
    <property type="match status" value="1"/>
</dbReference>
<dbReference type="InterPro" id="IPR001433">
    <property type="entry name" value="OxRdtase_FAD/NAD-bd"/>
</dbReference>
<dbReference type="SUPFAM" id="SSF63380">
    <property type="entry name" value="Riboflavin synthase domain-like"/>
    <property type="match status" value="1"/>
</dbReference>
<evidence type="ECO:0000256" key="3">
    <source>
        <dbReference type="ARBA" id="ARBA00022714"/>
    </source>
</evidence>
<evidence type="ECO:0000256" key="1">
    <source>
        <dbReference type="ARBA" id="ARBA00001974"/>
    </source>
</evidence>
<keyword evidence="4" id="KW-0479">Metal-binding</keyword>
<dbReference type="NCBIfam" id="TIGR02160">
    <property type="entry name" value="PA_CoA_Oxy5"/>
    <property type="match status" value="1"/>
</dbReference>
<dbReference type="InterPro" id="IPR017938">
    <property type="entry name" value="Riboflavin_synthase-like_b-brl"/>
</dbReference>
<dbReference type="Pfam" id="PF00111">
    <property type="entry name" value="Fer2"/>
    <property type="match status" value="1"/>
</dbReference>
<dbReference type="Gene3D" id="3.40.50.80">
    <property type="entry name" value="Nucleotide-binding domain of ferredoxin-NADP reductase (FNR) module"/>
    <property type="match status" value="1"/>
</dbReference>
<dbReference type="InterPro" id="IPR036010">
    <property type="entry name" value="2Fe-2S_ferredoxin-like_sf"/>
</dbReference>
<dbReference type="EC" id="1.14.13.149" evidence="11"/>
<dbReference type="GO" id="GO:0097266">
    <property type="term" value="F:phenylacetyl-CoA 1,2-epoxidase activity"/>
    <property type="evidence" value="ECO:0007669"/>
    <property type="project" value="UniProtKB-EC"/>
</dbReference>
<evidence type="ECO:0000313" key="11">
    <source>
        <dbReference type="EMBL" id="MFD1146871.1"/>
    </source>
</evidence>
<dbReference type="InterPro" id="IPR039261">
    <property type="entry name" value="FNR_nucleotide-bd"/>
</dbReference>
<dbReference type="PROSITE" id="PS00197">
    <property type="entry name" value="2FE2S_FER_1"/>
    <property type="match status" value="1"/>
</dbReference>
<sequence>MARPVFHKLTVASVEQLCSDAVAVTFDVPPALAAEFAFKPGQYLTLRNGDERRSYSICAPEGGPLRIGVRKVDGGLFSSLLVDRVQRGDVLEVLPPLGNFTPSGGAHHGLVVAGSGITPALSIAASVLASGARVTLLYGNRRADTVMFAEELADLKDRYPARFQLVHVLSREPRDVELFTGRLDADKLRALFASVVPWADVDQWWLCGPYGMVRDAKAVLEGLGVPATSVHHELFYVDEPPPPPRRAAESSTASATATVILDGRTTVVPLPADVPILDAAQRVRADLPFACKGGVCGTCRALVVSGEVEMRRNYALEPREVEAGFVLTCQSLAASSAVTVDFDA</sequence>
<evidence type="ECO:0000256" key="6">
    <source>
        <dbReference type="ARBA" id="ARBA00023002"/>
    </source>
</evidence>
<dbReference type="SUPFAM" id="SSF52343">
    <property type="entry name" value="Ferredoxin reductase-like, C-terminal NADP-linked domain"/>
    <property type="match status" value="1"/>
</dbReference>
<feature type="domain" description="FAD-binding FR-type" evidence="10">
    <location>
        <begin position="4"/>
        <end position="103"/>
    </location>
</feature>
<dbReference type="InterPro" id="IPR011884">
    <property type="entry name" value="PaaE"/>
</dbReference>
<organism evidence="11 12">
    <name type="scientific">Saccharothrix hoggarensis</name>
    <dbReference type="NCBI Taxonomy" id="913853"/>
    <lineage>
        <taxon>Bacteria</taxon>
        <taxon>Bacillati</taxon>
        <taxon>Actinomycetota</taxon>
        <taxon>Actinomycetes</taxon>
        <taxon>Pseudonocardiales</taxon>
        <taxon>Pseudonocardiaceae</taxon>
        <taxon>Saccharothrix</taxon>
    </lineage>
</organism>
<dbReference type="CDD" id="cd06214">
    <property type="entry name" value="PA_degradation_oxidoreductase_like"/>
    <property type="match status" value="1"/>
</dbReference>
<feature type="domain" description="2Fe-2S ferredoxin-type" evidence="9">
    <location>
        <begin position="255"/>
        <end position="344"/>
    </location>
</feature>
<evidence type="ECO:0000256" key="8">
    <source>
        <dbReference type="ARBA" id="ARBA00023014"/>
    </source>
</evidence>
<dbReference type="PRINTS" id="PR00410">
    <property type="entry name" value="PHEHYDRXLASE"/>
</dbReference>
<dbReference type="InterPro" id="IPR017927">
    <property type="entry name" value="FAD-bd_FR_type"/>
</dbReference>
<evidence type="ECO:0000313" key="12">
    <source>
        <dbReference type="Proteomes" id="UP001597168"/>
    </source>
</evidence>
<evidence type="ECO:0000256" key="7">
    <source>
        <dbReference type="ARBA" id="ARBA00023004"/>
    </source>
</evidence>
<keyword evidence="12" id="KW-1185">Reference proteome</keyword>
<keyword evidence="6 11" id="KW-0560">Oxidoreductase</keyword>
<dbReference type="InterPro" id="IPR050415">
    <property type="entry name" value="MRET"/>
</dbReference>
<protein>
    <submittedName>
        <fullName evidence="11">1,2-phenylacetyl-CoA epoxidase subunit PaaE</fullName>
        <ecNumber evidence="11">1.14.13.149</ecNumber>
    </submittedName>
</protein>
<dbReference type="PANTHER" id="PTHR47354">
    <property type="entry name" value="NADH OXIDOREDUCTASE HCR"/>
    <property type="match status" value="1"/>
</dbReference>
<dbReference type="Proteomes" id="UP001597168">
    <property type="component" value="Unassembled WGS sequence"/>
</dbReference>
<reference evidence="12" key="1">
    <citation type="journal article" date="2019" name="Int. J. Syst. Evol. Microbiol.">
        <title>The Global Catalogue of Microorganisms (GCM) 10K type strain sequencing project: providing services to taxonomists for standard genome sequencing and annotation.</title>
        <authorList>
            <consortium name="The Broad Institute Genomics Platform"/>
            <consortium name="The Broad Institute Genome Sequencing Center for Infectious Disease"/>
            <person name="Wu L."/>
            <person name="Ma J."/>
        </authorList>
    </citation>
    <scope>NUCLEOTIDE SEQUENCE [LARGE SCALE GENOMIC DNA]</scope>
    <source>
        <strain evidence="12">CCUG 60214</strain>
    </source>
</reference>
<dbReference type="RefSeq" id="WP_380721366.1">
    <property type="nucleotide sequence ID" value="NZ_JBHTLK010000021.1"/>
</dbReference>
<proteinExistence type="predicted"/>
<evidence type="ECO:0000259" key="10">
    <source>
        <dbReference type="PROSITE" id="PS51384"/>
    </source>
</evidence>
<evidence type="ECO:0000256" key="4">
    <source>
        <dbReference type="ARBA" id="ARBA00022723"/>
    </source>
</evidence>
<keyword evidence="3" id="KW-0001">2Fe-2S</keyword>
<comment type="caution">
    <text evidence="11">The sequence shown here is derived from an EMBL/GenBank/DDBJ whole genome shotgun (WGS) entry which is preliminary data.</text>
</comment>
<comment type="cofactor">
    <cofactor evidence="1">
        <name>FAD</name>
        <dbReference type="ChEBI" id="CHEBI:57692"/>
    </cofactor>
</comment>
<dbReference type="Gene3D" id="3.10.20.30">
    <property type="match status" value="1"/>
</dbReference>
<dbReference type="Pfam" id="PF00175">
    <property type="entry name" value="NAD_binding_1"/>
    <property type="match status" value="1"/>
</dbReference>
<dbReference type="PROSITE" id="PS51085">
    <property type="entry name" value="2FE2S_FER_2"/>
    <property type="match status" value="1"/>
</dbReference>
<keyword evidence="8" id="KW-0411">Iron-sulfur</keyword>
<name>A0ABW3QPZ7_9PSEU</name>
<keyword evidence="7" id="KW-0408">Iron</keyword>